<dbReference type="Proteomes" id="UP000602745">
    <property type="component" value="Unassembled WGS sequence"/>
</dbReference>
<gene>
    <name evidence="2" type="ORF">GCM10007276_20760</name>
</gene>
<accession>A0A8J2YHK8</accession>
<feature type="transmembrane region" description="Helical" evidence="1">
    <location>
        <begin position="153"/>
        <end position="172"/>
    </location>
</feature>
<reference evidence="2" key="1">
    <citation type="journal article" date="2014" name="Int. J. Syst. Evol. Microbiol.">
        <title>Complete genome sequence of Corynebacterium casei LMG S-19264T (=DSM 44701T), isolated from a smear-ripened cheese.</title>
        <authorList>
            <consortium name="US DOE Joint Genome Institute (JGI-PGF)"/>
            <person name="Walter F."/>
            <person name="Albersmeier A."/>
            <person name="Kalinowski J."/>
            <person name="Ruckert C."/>
        </authorList>
    </citation>
    <scope>NUCLEOTIDE SEQUENCE</scope>
    <source>
        <strain evidence="2">CCM 7684</strain>
    </source>
</reference>
<dbReference type="GO" id="GO:0016020">
    <property type="term" value="C:membrane"/>
    <property type="evidence" value="ECO:0007669"/>
    <property type="project" value="InterPro"/>
</dbReference>
<dbReference type="PANTHER" id="PTHR38457">
    <property type="entry name" value="REGULATOR ABRB-RELATED"/>
    <property type="match status" value="1"/>
</dbReference>
<dbReference type="NCBIfam" id="TIGR03082">
    <property type="entry name" value="Gneg_AbrB_dup"/>
    <property type="match status" value="2"/>
</dbReference>
<dbReference type="EMBL" id="BMCP01000002">
    <property type="protein sequence ID" value="GGE43345.1"/>
    <property type="molecule type" value="Genomic_DNA"/>
</dbReference>
<name>A0A8J2YHK8_9RHOB</name>
<evidence type="ECO:0000256" key="1">
    <source>
        <dbReference type="SAM" id="Phobius"/>
    </source>
</evidence>
<keyword evidence="2" id="KW-0503">Monooxygenase</keyword>
<dbReference type="GO" id="GO:0004497">
    <property type="term" value="F:monooxygenase activity"/>
    <property type="evidence" value="ECO:0007669"/>
    <property type="project" value="UniProtKB-KW"/>
</dbReference>
<keyword evidence="3" id="KW-1185">Reference proteome</keyword>
<sequence length="366" mass="37723">MGGFVLASTGRFTIAMLVGALGGAAFYALGLPLPWTLGAMVASAVVSIAGHDFGVPLSVRDFARPVVGVMAGSAFSPAVIASLAAWWPAILVMLGYTLVTIFLGGLFFRKLVGLDRTTAFFASSPGGLAELTLLGGSLGGDLRSLVLIHSMRVVVTVFSAPFIVQFLSGLPVDRSKAVVAHATAMGITDGVILLACAVLGFLIGRRYRIPGGVMIPALVLSAIVHSLDLTASSPPDWLVAAVQVVIGSLAGSRFSGVRWAEMTKTMVGGFVWCLVLIAGAVVSAEICTLFLEPPAAALALAFMPGGMAEMTLIAYAIGFEVAFVVTCQVCRITFVFIISPVLYNQLSRAGAESPAAGKGKNKAGKG</sequence>
<feature type="transmembrane region" description="Helical" evidence="1">
    <location>
        <begin position="311"/>
        <end position="338"/>
    </location>
</feature>
<feature type="transmembrane region" description="Helical" evidence="1">
    <location>
        <begin position="237"/>
        <end position="255"/>
    </location>
</feature>
<feature type="transmembrane region" description="Helical" evidence="1">
    <location>
        <begin position="86"/>
        <end position="108"/>
    </location>
</feature>
<dbReference type="InterPro" id="IPR007820">
    <property type="entry name" value="AbrB_fam"/>
</dbReference>
<feature type="transmembrane region" description="Helical" evidence="1">
    <location>
        <begin position="35"/>
        <end position="55"/>
    </location>
</feature>
<keyword evidence="1" id="KW-0472">Membrane</keyword>
<organism evidence="2 3">
    <name type="scientific">Agaricicola taiwanensis</name>
    <dbReference type="NCBI Taxonomy" id="591372"/>
    <lineage>
        <taxon>Bacteria</taxon>
        <taxon>Pseudomonadati</taxon>
        <taxon>Pseudomonadota</taxon>
        <taxon>Alphaproteobacteria</taxon>
        <taxon>Rhodobacterales</taxon>
        <taxon>Paracoccaceae</taxon>
        <taxon>Agaricicola</taxon>
    </lineage>
</organism>
<dbReference type="AlphaFoldDB" id="A0A8J2YHK8"/>
<feature type="transmembrane region" description="Helical" evidence="1">
    <location>
        <begin position="178"/>
        <end position="204"/>
    </location>
</feature>
<dbReference type="PIRSF" id="PIRSF038991">
    <property type="entry name" value="Protein_AbrB"/>
    <property type="match status" value="1"/>
</dbReference>
<feature type="transmembrane region" description="Helical" evidence="1">
    <location>
        <begin position="211"/>
        <end position="231"/>
    </location>
</feature>
<feature type="transmembrane region" description="Helical" evidence="1">
    <location>
        <begin position="267"/>
        <end position="291"/>
    </location>
</feature>
<evidence type="ECO:0000313" key="2">
    <source>
        <dbReference type="EMBL" id="GGE43345.1"/>
    </source>
</evidence>
<comment type="caution">
    <text evidence="2">The sequence shown here is derived from an EMBL/GenBank/DDBJ whole genome shotgun (WGS) entry which is preliminary data.</text>
</comment>
<dbReference type="InterPro" id="IPR017516">
    <property type="entry name" value="AbrB_dup"/>
</dbReference>
<feature type="transmembrane region" description="Helical" evidence="1">
    <location>
        <begin position="12"/>
        <end position="29"/>
    </location>
</feature>
<keyword evidence="1" id="KW-0812">Transmembrane</keyword>
<keyword evidence="1" id="KW-1133">Transmembrane helix</keyword>
<feature type="transmembrane region" description="Helical" evidence="1">
    <location>
        <begin position="62"/>
        <end position="80"/>
    </location>
</feature>
<dbReference type="Pfam" id="PF05145">
    <property type="entry name" value="AbrB"/>
    <property type="match status" value="1"/>
</dbReference>
<dbReference type="PANTHER" id="PTHR38457:SF1">
    <property type="entry name" value="REGULATOR ABRB-RELATED"/>
    <property type="match status" value="1"/>
</dbReference>
<dbReference type="GO" id="GO:0010468">
    <property type="term" value="P:regulation of gene expression"/>
    <property type="evidence" value="ECO:0007669"/>
    <property type="project" value="InterPro"/>
</dbReference>
<keyword evidence="2" id="KW-0560">Oxidoreductase</keyword>
<proteinExistence type="predicted"/>
<evidence type="ECO:0000313" key="3">
    <source>
        <dbReference type="Proteomes" id="UP000602745"/>
    </source>
</evidence>
<reference evidence="2" key="2">
    <citation type="submission" date="2020-09" db="EMBL/GenBank/DDBJ databases">
        <authorList>
            <person name="Sun Q."/>
            <person name="Sedlacek I."/>
        </authorList>
    </citation>
    <scope>NUCLEOTIDE SEQUENCE</scope>
    <source>
        <strain evidence="2">CCM 7684</strain>
    </source>
</reference>
<protein>
    <submittedName>
        <fullName evidence="2">Monooxygenase</fullName>
    </submittedName>
</protein>